<proteinExistence type="predicted"/>
<accession>A0A9N8HZS0</accession>
<organism evidence="1 2">
    <name type="scientific">Seminavis robusta</name>
    <dbReference type="NCBI Taxonomy" id="568900"/>
    <lineage>
        <taxon>Eukaryota</taxon>
        <taxon>Sar</taxon>
        <taxon>Stramenopiles</taxon>
        <taxon>Ochrophyta</taxon>
        <taxon>Bacillariophyta</taxon>
        <taxon>Bacillariophyceae</taxon>
        <taxon>Bacillariophycidae</taxon>
        <taxon>Naviculales</taxon>
        <taxon>Naviculaceae</taxon>
        <taxon>Seminavis</taxon>
    </lineage>
</organism>
<gene>
    <name evidence="1" type="ORF">SEMRO_3084_G343390.1</name>
</gene>
<dbReference type="Proteomes" id="UP001153069">
    <property type="component" value="Unassembled WGS sequence"/>
</dbReference>
<comment type="caution">
    <text evidence="1">The sequence shown here is derived from an EMBL/GenBank/DDBJ whole genome shotgun (WGS) entry which is preliminary data.</text>
</comment>
<reference evidence="1" key="1">
    <citation type="submission" date="2020-06" db="EMBL/GenBank/DDBJ databases">
        <authorList>
            <consortium name="Plant Systems Biology data submission"/>
        </authorList>
    </citation>
    <scope>NUCLEOTIDE SEQUENCE</scope>
    <source>
        <strain evidence="1">D6</strain>
    </source>
</reference>
<dbReference type="AlphaFoldDB" id="A0A9N8HZS0"/>
<dbReference type="EMBL" id="CAICTM010003082">
    <property type="protein sequence ID" value="CAB9530860.1"/>
    <property type="molecule type" value="Genomic_DNA"/>
</dbReference>
<evidence type="ECO:0000313" key="1">
    <source>
        <dbReference type="EMBL" id="CAB9530860.1"/>
    </source>
</evidence>
<evidence type="ECO:0000313" key="2">
    <source>
        <dbReference type="Proteomes" id="UP001153069"/>
    </source>
</evidence>
<sequence length="155" mass="16568">MTMELSLSSLSSAALYTGLAYLQGVVTYSLVAYDIPATSSESNLKKTMDYYTTRKEADLSYKGVPVACVLLTGGVFANIAVQRGSVGSLLTLAAAFLTAFNNGKNVVDPVNALAADAKGDKVKERNLTEFMSGVTRGHWIDFAGFTTIFLLVTYL</sequence>
<protein>
    <submittedName>
        <fullName evidence="1">Uncharacterized protein</fullName>
    </submittedName>
</protein>
<name>A0A9N8HZS0_9STRA</name>
<keyword evidence="2" id="KW-1185">Reference proteome</keyword>